<dbReference type="STRING" id="1122204.SAMN05421781_0106"/>
<dbReference type="InterPro" id="IPR036259">
    <property type="entry name" value="MFS_trans_sf"/>
</dbReference>
<dbReference type="Pfam" id="PF07690">
    <property type="entry name" value="MFS_1"/>
    <property type="match status" value="1"/>
</dbReference>
<dbReference type="PANTHER" id="PTHR43271">
    <property type="entry name" value="BLL2771 PROTEIN"/>
    <property type="match status" value="1"/>
</dbReference>
<dbReference type="SUPFAM" id="SSF103473">
    <property type="entry name" value="MFS general substrate transporter"/>
    <property type="match status" value="1"/>
</dbReference>
<evidence type="ECO:0000256" key="3">
    <source>
        <dbReference type="ARBA" id="ARBA00022448"/>
    </source>
</evidence>
<evidence type="ECO:0000259" key="9">
    <source>
        <dbReference type="PROSITE" id="PS50850"/>
    </source>
</evidence>
<evidence type="ECO:0000313" key="11">
    <source>
        <dbReference type="Proteomes" id="UP000199488"/>
    </source>
</evidence>
<feature type="transmembrane region" description="Helical" evidence="8">
    <location>
        <begin position="78"/>
        <end position="101"/>
    </location>
</feature>
<keyword evidence="3" id="KW-0813">Transport</keyword>
<evidence type="ECO:0000256" key="4">
    <source>
        <dbReference type="ARBA" id="ARBA00022475"/>
    </source>
</evidence>
<feature type="transmembrane region" description="Helical" evidence="8">
    <location>
        <begin position="49"/>
        <end position="66"/>
    </location>
</feature>
<feature type="transmembrane region" description="Helical" evidence="8">
    <location>
        <begin position="362"/>
        <end position="383"/>
    </location>
</feature>
<dbReference type="GO" id="GO:0005886">
    <property type="term" value="C:plasma membrane"/>
    <property type="evidence" value="ECO:0007669"/>
    <property type="project" value="UniProtKB-SubCell"/>
</dbReference>
<feature type="transmembrane region" description="Helical" evidence="8">
    <location>
        <begin position="12"/>
        <end position="29"/>
    </location>
</feature>
<accession>A0A1H2Q261</accession>
<feature type="domain" description="Major facilitator superfamily (MFS) profile" evidence="9">
    <location>
        <begin position="12"/>
        <end position="390"/>
    </location>
</feature>
<evidence type="ECO:0000256" key="1">
    <source>
        <dbReference type="ARBA" id="ARBA00004651"/>
    </source>
</evidence>
<evidence type="ECO:0000256" key="7">
    <source>
        <dbReference type="ARBA" id="ARBA00023136"/>
    </source>
</evidence>
<gene>
    <name evidence="10" type="ORF">SAMN05421781_0106</name>
</gene>
<dbReference type="AlphaFoldDB" id="A0A1H2Q261"/>
<dbReference type="Gene3D" id="1.20.1250.20">
    <property type="entry name" value="MFS general substrate transporter like domains"/>
    <property type="match status" value="1"/>
</dbReference>
<evidence type="ECO:0000313" key="10">
    <source>
        <dbReference type="EMBL" id="SDW01192.1"/>
    </source>
</evidence>
<evidence type="ECO:0000256" key="2">
    <source>
        <dbReference type="ARBA" id="ARBA00008335"/>
    </source>
</evidence>
<evidence type="ECO:0000256" key="6">
    <source>
        <dbReference type="ARBA" id="ARBA00022989"/>
    </source>
</evidence>
<evidence type="ECO:0000256" key="5">
    <source>
        <dbReference type="ARBA" id="ARBA00022692"/>
    </source>
</evidence>
<feature type="transmembrane region" description="Helical" evidence="8">
    <location>
        <begin position="137"/>
        <end position="155"/>
    </location>
</feature>
<dbReference type="InterPro" id="IPR011701">
    <property type="entry name" value="MFS"/>
</dbReference>
<protein>
    <submittedName>
        <fullName evidence="10">MFS transporter, YNFM family, putative membrane transport protein</fullName>
    </submittedName>
</protein>
<dbReference type="CDD" id="cd17324">
    <property type="entry name" value="MFS_NepI_like"/>
    <property type="match status" value="1"/>
</dbReference>
<feature type="transmembrane region" description="Helical" evidence="8">
    <location>
        <begin position="304"/>
        <end position="326"/>
    </location>
</feature>
<dbReference type="EMBL" id="FNNC01000001">
    <property type="protein sequence ID" value="SDW01192.1"/>
    <property type="molecule type" value="Genomic_DNA"/>
</dbReference>
<comment type="subcellular location">
    <subcellularLocation>
        <location evidence="1">Cell membrane</location>
        <topology evidence="1">Multi-pass membrane protein</topology>
    </subcellularLocation>
</comment>
<dbReference type="Proteomes" id="UP000199488">
    <property type="component" value="Unassembled WGS sequence"/>
</dbReference>
<reference evidence="10 11" key="1">
    <citation type="submission" date="2016-10" db="EMBL/GenBank/DDBJ databases">
        <authorList>
            <person name="de Groot N.N."/>
        </authorList>
    </citation>
    <scope>NUCLEOTIDE SEQUENCE [LARGE SCALE GENOMIC DNA]</scope>
    <source>
        <strain evidence="10 11">DSM 23126</strain>
    </source>
</reference>
<comment type="similarity">
    <text evidence="2">Belongs to the major facilitator superfamily.</text>
</comment>
<dbReference type="RefSeq" id="WP_176967576.1">
    <property type="nucleotide sequence ID" value="NZ_FNNC01000001.1"/>
</dbReference>
<dbReference type="InterPro" id="IPR020846">
    <property type="entry name" value="MFS_dom"/>
</dbReference>
<keyword evidence="7 8" id="KW-0472">Membrane</keyword>
<organism evidence="10 11">
    <name type="scientific">Marinococcus luteus</name>
    <dbReference type="NCBI Taxonomy" id="1122204"/>
    <lineage>
        <taxon>Bacteria</taxon>
        <taxon>Bacillati</taxon>
        <taxon>Bacillota</taxon>
        <taxon>Bacilli</taxon>
        <taxon>Bacillales</taxon>
        <taxon>Bacillaceae</taxon>
        <taxon>Marinococcus</taxon>
    </lineage>
</organism>
<feature type="transmembrane region" description="Helical" evidence="8">
    <location>
        <begin position="250"/>
        <end position="269"/>
    </location>
</feature>
<keyword evidence="5 8" id="KW-0812">Transmembrane</keyword>
<keyword evidence="4" id="KW-1003">Cell membrane</keyword>
<sequence>MIDRHTGTFWRASIALGLASLLIFANMYYPQPLLPLFTGEFNVSEATASFVISLSLLMLGVSFFFISAISDAKGRRKIIVYAMIWGTIATLLIPFAGSFWLLLLLRMVQAVGLAGIPIAAMSYIGEEFTPRAMTVAMGFYVSANSLGGMGGRVMSGVLADWFDWRTAYFFMAGASVLLAVLVILLLPASKNFKPKPLEWSDTWKNALFHLKDPVQRRAYIIGGLNFFVFIGTFNFITYRLDGDPFFVNTAVLGLLFLTYGAGTFSSSLAGELTQRFKQTDCMQTGILIMASGLLLSLVPQLWVVIGSLAVLSFGFFFAHSTSSSWVTKNAKKARASASGLYLTSYYLGGSLSSIYFGLLWPVAGWIGVIAGGLLLLIVTLTSVRRLMPVEAG</sequence>
<feature type="transmembrane region" description="Helical" evidence="8">
    <location>
        <begin position="107"/>
        <end position="125"/>
    </location>
</feature>
<dbReference type="PROSITE" id="PS50850">
    <property type="entry name" value="MFS"/>
    <property type="match status" value="1"/>
</dbReference>
<evidence type="ECO:0000256" key="8">
    <source>
        <dbReference type="SAM" id="Phobius"/>
    </source>
</evidence>
<keyword evidence="6 8" id="KW-1133">Transmembrane helix</keyword>
<feature type="transmembrane region" description="Helical" evidence="8">
    <location>
        <begin position="218"/>
        <end position="238"/>
    </location>
</feature>
<feature type="transmembrane region" description="Helical" evidence="8">
    <location>
        <begin position="167"/>
        <end position="186"/>
    </location>
</feature>
<proteinExistence type="inferred from homology"/>
<dbReference type="GO" id="GO:0022857">
    <property type="term" value="F:transmembrane transporter activity"/>
    <property type="evidence" value="ECO:0007669"/>
    <property type="project" value="InterPro"/>
</dbReference>
<keyword evidence="11" id="KW-1185">Reference proteome</keyword>
<name>A0A1H2Q261_9BACI</name>
<dbReference type="PANTHER" id="PTHR43271:SF1">
    <property type="entry name" value="INNER MEMBRANE TRANSPORT PROTEIN YNFM"/>
    <property type="match status" value="1"/>
</dbReference>